<dbReference type="Proteomes" id="UP001151478">
    <property type="component" value="Unassembled WGS sequence"/>
</dbReference>
<evidence type="ECO:0000259" key="11">
    <source>
        <dbReference type="SMART" id="SM01038"/>
    </source>
</evidence>
<comment type="subunit">
    <text evidence="4">Monomer.</text>
</comment>
<evidence type="ECO:0000256" key="6">
    <source>
        <dbReference type="ARBA" id="ARBA00022801"/>
    </source>
</evidence>
<dbReference type="PROSITE" id="PS00719">
    <property type="entry name" value="GLYCOSYL_HYDROL_F2_1"/>
    <property type="match status" value="1"/>
</dbReference>
<dbReference type="Pfam" id="PF02929">
    <property type="entry name" value="Bgal_small_N"/>
    <property type="match status" value="1"/>
</dbReference>
<dbReference type="InterPro" id="IPR023230">
    <property type="entry name" value="Glyco_hydro_2_CS"/>
</dbReference>
<evidence type="ECO:0000313" key="13">
    <source>
        <dbReference type="Proteomes" id="UP001151478"/>
    </source>
</evidence>
<dbReference type="InterPro" id="IPR011013">
    <property type="entry name" value="Gal_mutarotase_sf_dom"/>
</dbReference>
<dbReference type="EC" id="3.2.1.23" evidence="5 10"/>
<dbReference type="Gene3D" id="3.20.20.80">
    <property type="entry name" value="Glycosidases"/>
    <property type="match status" value="1"/>
</dbReference>
<dbReference type="InterPro" id="IPR006103">
    <property type="entry name" value="Glyco_hydro_2_cat"/>
</dbReference>
<evidence type="ECO:0000256" key="10">
    <source>
        <dbReference type="RuleBase" id="RU361154"/>
    </source>
</evidence>
<dbReference type="PANTHER" id="PTHR46323">
    <property type="entry name" value="BETA-GALACTOSIDASE"/>
    <property type="match status" value="1"/>
</dbReference>
<dbReference type="SUPFAM" id="SSF49303">
    <property type="entry name" value="beta-Galactosidase/glucuronidase domain"/>
    <property type="match status" value="2"/>
</dbReference>
<dbReference type="Pfam" id="PF02837">
    <property type="entry name" value="Glyco_hydro_2_N"/>
    <property type="match status" value="1"/>
</dbReference>
<evidence type="ECO:0000256" key="8">
    <source>
        <dbReference type="ARBA" id="ARBA00023295"/>
    </source>
</evidence>
<dbReference type="InterPro" id="IPR004199">
    <property type="entry name" value="B-gal_small/dom_5"/>
</dbReference>
<evidence type="ECO:0000256" key="4">
    <source>
        <dbReference type="ARBA" id="ARBA00011245"/>
    </source>
</evidence>
<dbReference type="InterPro" id="IPR006102">
    <property type="entry name" value="Ig-like_GH2"/>
</dbReference>
<dbReference type="Gene3D" id="2.70.98.10">
    <property type="match status" value="1"/>
</dbReference>
<protein>
    <recommendedName>
        <fullName evidence="5 10">Beta-galactosidase</fullName>
        <ecNumber evidence="5 10">3.2.1.23</ecNumber>
    </recommendedName>
    <alternativeName>
        <fullName evidence="9 10">Lactase</fullName>
    </alternativeName>
</protein>
<dbReference type="PRINTS" id="PR00132">
    <property type="entry name" value="GLHYDRLASE2"/>
</dbReference>
<dbReference type="PROSITE" id="PS51257">
    <property type="entry name" value="PROKAR_LIPOPROTEIN"/>
    <property type="match status" value="1"/>
</dbReference>
<dbReference type="Gene3D" id="2.60.40.10">
    <property type="entry name" value="Immunoglobulins"/>
    <property type="match status" value="2"/>
</dbReference>
<dbReference type="PANTHER" id="PTHR46323:SF2">
    <property type="entry name" value="BETA-GALACTOSIDASE"/>
    <property type="match status" value="1"/>
</dbReference>
<evidence type="ECO:0000256" key="1">
    <source>
        <dbReference type="ARBA" id="ARBA00001412"/>
    </source>
</evidence>
<dbReference type="Pfam" id="PF02836">
    <property type="entry name" value="Glyco_hydro_2_C"/>
    <property type="match status" value="1"/>
</dbReference>
<keyword evidence="7" id="KW-0106">Calcium</keyword>
<dbReference type="InterPro" id="IPR013783">
    <property type="entry name" value="Ig-like_fold"/>
</dbReference>
<keyword evidence="8 10" id="KW-0326">Glycosidase</keyword>
<dbReference type="Gene3D" id="2.60.120.260">
    <property type="entry name" value="Galactose-binding domain-like"/>
    <property type="match status" value="1"/>
</dbReference>
<evidence type="ECO:0000313" key="12">
    <source>
        <dbReference type="EMBL" id="MDD7914850.1"/>
    </source>
</evidence>
<dbReference type="Pfam" id="PF16353">
    <property type="entry name" value="LacZ_4"/>
    <property type="match status" value="1"/>
</dbReference>
<evidence type="ECO:0000256" key="9">
    <source>
        <dbReference type="ARBA" id="ARBA00032230"/>
    </source>
</evidence>
<keyword evidence="13" id="KW-1185">Reference proteome</keyword>
<comment type="caution">
    <text evidence="12">The sequence shown here is derived from an EMBL/GenBank/DDBJ whole genome shotgun (WGS) entry which is preliminary data.</text>
</comment>
<gene>
    <name evidence="12" type="ORF">N5A56_010665</name>
</gene>
<evidence type="ECO:0000256" key="2">
    <source>
        <dbReference type="ARBA" id="ARBA00001913"/>
    </source>
</evidence>
<dbReference type="InterPro" id="IPR036156">
    <property type="entry name" value="Beta-gal/glucu_dom_sf"/>
</dbReference>
<dbReference type="SUPFAM" id="SSF49785">
    <property type="entry name" value="Galactose-binding domain-like"/>
    <property type="match status" value="1"/>
</dbReference>
<feature type="domain" description="Beta galactosidase small chain/" evidence="11">
    <location>
        <begin position="745"/>
        <end position="1031"/>
    </location>
</feature>
<dbReference type="EMBL" id="JAOSLC020000003">
    <property type="protein sequence ID" value="MDD7914850.1"/>
    <property type="molecule type" value="Genomic_DNA"/>
</dbReference>
<dbReference type="RefSeq" id="WP_265725442.1">
    <property type="nucleotide sequence ID" value="NZ_JAOSLC020000003.1"/>
</dbReference>
<keyword evidence="6 10" id="KW-0378">Hydrolase</keyword>
<comment type="cofactor">
    <cofactor evidence="2">
        <name>Ca(2+)</name>
        <dbReference type="ChEBI" id="CHEBI:29108"/>
    </cofactor>
</comment>
<dbReference type="Pfam" id="PF00703">
    <property type="entry name" value="Glyco_hydro_2"/>
    <property type="match status" value="1"/>
</dbReference>
<dbReference type="SMART" id="SM01038">
    <property type="entry name" value="Bgal_small_N"/>
    <property type="match status" value="1"/>
</dbReference>
<comment type="catalytic activity">
    <reaction evidence="1 10">
        <text>Hydrolysis of terminal non-reducing beta-D-galactose residues in beta-D-galactosides.</text>
        <dbReference type="EC" id="3.2.1.23"/>
    </reaction>
</comment>
<sequence>MKFKIYYLLIVCLIASCKKENLKSVAAQKNHFNHQVFEENKLAPRATFFAFENSTLTKKENSSRFMSLNGDWKFNWVKDPKKRPTTFQNINFDDTDWKTISVPSNWEVVGYGHPIYLDERYPFTSKWPDAPTDYNPVGTYRKEINLEKNFLSEDIILHFAGAKSAMYVYINGYYVGYSQGSKTPAEFNISKHLKTGKNSIALQMFRWSDASYLESQDMLRMSGIERDVYLYSRPKVHLSDFHAKTTLNDSYSDGIFNGTFSITNETDKEVKKEITVALKNEFKETNTVSIAANSTFVFKVDKIIKNIKSWSAEIPNLYDLEITLSSNQFINKKIGFKRVEIKNAQVLINGKPIYIKGVNRHETDPFTGHVVSKASMEKDIKLMKENNINAVRSSHYPNDPYWLDLCDLYGLYVVDEANIESHPLAIDKETQIGNEMSWLPAHLMRTKRMYFRDRNHASIYSWSLGNEAGVGEVFRTTYKWLKQQDDNRIVQYEPAHKEDYTDLYCPMYPKPEYLIEHGKSNSNKPSIMIEYAHAMGNSVGNLQDYWDIIEKYNNLQGGFIWDWVDQSLEYKDKNGKPYLAYGHDYHPDLPTDGNFLNNGLVDPYKNPHPHLSEVKKVYEPVQFNYLGNGIIEIENKNFFADFSDKTLEWKLLKNGKDSITGTGITINIKPQQKTSWRIEKFPLHLDIENEYILEIRLVQKTATKLIPKGHEIGWDQFVLNKRKTKKTKLEHQKKIEITKLDNTFSIQNNKFQLNINATSGEIINWSFEGNEITNHPIQPNFWRPPTDNDLGNGMDKWAKNWQEASYHYKAELLEKPILNDKGVKYTVSYHLPKNEATVIVNYSLNTDGILSISYTFSPTKKDLPNIPRLGMYVTLNTNFEDVSWYGKGLNESYWDRKTGTKLGVYSGKVKEQFHVYVRPQETGNKTEVRWMQLSSKNLHLTTTSSTLLNASVWPFNMKEIDFNTDDATQSASGLIPVTKKHGADIKIGNTVQWNIDFLQMGVGGDTSWGRLVHQKYTIPANKKYNYTFSITPSKI</sequence>
<reference evidence="12" key="1">
    <citation type="submission" date="2023-02" db="EMBL/GenBank/DDBJ databases">
        <title>Polaribacter ponticola sp. nov., isolated from seawater.</title>
        <authorList>
            <person name="Baek J.H."/>
            <person name="Kim J.M."/>
            <person name="Choi D.G."/>
            <person name="Jeon C.O."/>
        </authorList>
    </citation>
    <scope>NUCLEOTIDE SEQUENCE</scope>
    <source>
        <strain evidence="12">MSW5</strain>
    </source>
</reference>
<dbReference type="SUPFAM" id="SSF74650">
    <property type="entry name" value="Galactose mutarotase-like"/>
    <property type="match status" value="1"/>
</dbReference>
<dbReference type="InterPro" id="IPR014718">
    <property type="entry name" value="GH-type_carb-bd"/>
</dbReference>
<evidence type="ECO:0000256" key="5">
    <source>
        <dbReference type="ARBA" id="ARBA00012756"/>
    </source>
</evidence>
<dbReference type="InterPro" id="IPR017853">
    <property type="entry name" value="GH"/>
</dbReference>
<dbReference type="GO" id="GO:0016787">
    <property type="term" value="F:hydrolase activity"/>
    <property type="evidence" value="ECO:0007669"/>
    <property type="project" value="UniProtKB-KW"/>
</dbReference>
<proteinExistence type="inferred from homology"/>
<dbReference type="InterPro" id="IPR008979">
    <property type="entry name" value="Galactose-bd-like_sf"/>
</dbReference>
<dbReference type="SUPFAM" id="SSF51445">
    <property type="entry name" value="(Trans)glycosidases"/>
    <property type="match status" value="1"/>
</dbReference>
<comment type="similarity">
    <text evidence="3 10">Belongs to the glycosyl hydrolase 2 family.</text>
</comment>
<organism evidence="12 13">
    <name type="scientific">Polaribacter ponticola</name>
    <dbReference type="NCBI Taxonomy" id="2978475"/>
    <lineage>
        <taxon>Bacteria</taxon>
        <taxon>Pseudomonadati</taxon>
        <taxon>Bacteroidota</taxon>
        <taxon>Flavobacteriia</taxon>
        <taxon>Flavobacteriales</taxon>
        <taxon>Flavobacteriaceae</taxon>
    </lineage>
</organism>
<dbReference type="InterPro" id="IPR032312">
    <property type="entry name" value="LacZ_4"/>
</dbReference>
<dbReference type="InterPro" id="IPR050347">
    <property type="entry name" value="Bact_Beta-galactosidase"/>
</dbReference>
<evidence type="ECO:0000256" key="3">
    <source>
        <dbReference type="ARBA" id="ARBA00007401"/>
    </source>
</evidence>
<name>A0ABT5SB71_9FLAO</name>
<evidence type="ECO:0000256" key="7">
    <source>
        <dbReference type="ARBA" id="ARBA00022837"/>
    </source>
</evidence>
<dbReference type="InterPro" id="IPR006104">
    <property type="entry name" value="Glyco_hydro_2_N"/>
</dbReference>
<dbReference type="InterPro" id="IPR006101">
    <property type="entry name" value="Glyco_hydro_2"/>
</dbReference>
<accession>A0ABT5SB71</accession>